<proteinExistence type="predicted"/>
<dbReference type="HOGENOM" id="CLU_000445_70_50_3"/>
<dbReference type="Gene3D" id="3.40.50.2300">
    <property type="match status" value="1"/>
</dbReference>
<accession>B7K4E7</accession>
<feature type="domain" description="Response regulatory" evidence="2">
    <location>
        <begin position="8"/>
        <end position="124"/>
    </location>
</feature>
<dbReference type="Pfam" id="PF00072">
    <property type="entry name" value="Response_reg"/>
    <property type="match status" value="1"/>
</dbReference>
<dbReference type="SUPFAM" id="SSF52172">
    <property type="entry name" value="CheY-like"/>
    <property type="match status" value="1"/>
</dbReference>
<dbReference type="SMART" id="SM00086">
    <property type="entry name" value="PAC"/>
    <property type="match status" value="1"/>
</dbReference>
<gene>
    <name evidence="7" type="ordered locus">PCC8801_1350</name>
</gene>
<dbReference type="SMART" id="SM00052">
    <property type="entry name" value="EAL"/>
    <property type="match status" value="1"/>
</dbReference>
<dbReference type="RefSeq" id="WP_012594686.1">
    <property type="nucleotide sequence ID" value="NC_011726.1"/>
</dbReference>
<name>B7K4E7_RIPO1</name>
<evidence type="ECO:0000259" key="3">
    <source>
        <dbReference type="PROSITE" id="PS50112"/>
    </source>
</evidence>
<dbReference type="Gene3D" id="3.20.20.450">
    <property type="entry name" value="EAL domain"/>
    <property type="match status" value="1"/>
</dbReference>
<evidence type="ECO:0000259" key="4">
    <source>
        <dbReference type="PROSITE" id="PS50113"/>
    </source>
</evidence>
<dbReference type="PROSITE" id="PS50113">
    <property type="entry name" value="PAC"/>
    <property type="match status" value="1"/>
</dbReference>
<feature type="domain" description="EAL" evidence="5">
    <location>
        <begin position="463"/>
        <end position="715"/>
    </location>
</feature>
<dbReference type="OrthoDB" id="9813903at2"/>
<dbReference type="InterPro" id="IPR001633">
    <property type="entry name" value="EAL_dom"/>
</dbReference>
<sequence>MTDSTKGCLLIVDDLPDNLRLLRDTLQGQGYKVRSCITGMMALRAAKAAVTDLILLDIKLPDYDGYEICRRLKADEQTAHIPVIFLSALNETFDKVQGFTVGGADYITKPFQIEEVLARVATHLSIQRLQTSLQEKNLSLIQEIEEHRRTKEALFCEKELAQVTLKSIGDAVITTDAKGYVTYLNPIAEYLTGWAEKEAQGVHLFEVFEIVNEFTKEIVENPIIQALDEVRIVNLAKNTILISRDGTEYPIDDSAAPIQDSNGQVIGAVIVFRDVTEARSLNRQLSWQASHDSLTGLINRLGFEQKLEEALLSAKKENQHHVLCYLDLDQFKVVNDTCGHAAGDELLRQITHLLQQRVRTSDTLARLGGDEFAFLLHQCSLEKATEIAETFRELIEKFRFCWNNKTFSIGVSIGVVEIDKNSKDKNSVLALADAACYAAKGKGRNCVQVYQVDNHELLKQRKERQWVVQINQALEDNRFRLYSQKITPLNSHLKPIYYEILLRLLDDNGQLVSPGNFLPAAERYGLMPAIDRWVISTFLKKYDNYYHQTVNKSDFEQNLYAINLSGASINSEQFLEFLKEQLTNSKIPLKNLCFEITETTAIANFDQAIELINELQQLGCCFAIDDFGHGMNSFDYLKHFPVNYLKIDGSFVRNLVQSEVDQAIVESFNRIGHIMNFQTIAEFVENAAILSKIEAIGLDYAQGYVIAKPVPFEFK</sequence>
<evidence type="ECO:0000259" key="6">
    <source>
        <dbReference type="PROSITE" id="PS50887"/>
    </source>
</evidence>
<dbReference type="PANTHER" id="PTHR44757">
    <property type="entry name" value="DIGUANYLATE CYCLASE DGCP"/>
    <property type="match status" value="1"/>
</dbReference>
<dbReference type="InterPro" id="IPR029787">
    <property type="entry name" value="Nucleotide_cyclase"/>
</dbReference>
<dbReference type="CDD" id="cd01948">
    <property type="entry name" value="EAL"/>
    <property type="match status" value="1"/>
</dbReference>
<evidence type="ECO:0000313" key="7">
    <source>
        <dbReference type="EMBL" id="ACK65412.1"/>
    </source>
</evidence>
<dbReference type="SUPFAM" id="SSF55073">
    <property type="entry name" value="Nucleotide cyclase"/>
    <property type="match status" value="1"/>
</dbReference>
<evidence type="ECO:0000313" key="8">
    <source>
        <dbReference type="Proteomes" id="UP000008204"/>
    </source>
</evidence>
<dbReference type="InterPro" id="IPR001610">
    <property type="entry name" value="PAC"/>
</dbReference>
<dbReference type="GO" id="GO:0000160">
    <property type="term" value="P:phosphorelay signal transduction system"/>
    <property type="evidence" value="ECO:0007669"/>
    <property type="project" value="InterPro"/>
</dbReference>
<evidence type="ECO:0000259" key="2">
    <source>
        <dbReference type="PROSITE" id="PS50110"/>
    </source>
</evidence>
<organism evidence="7 8">
    <name type="scientific">Rippkaea orientalis (strain PCC 8801 / RF-1)</name>
    <name type="common">Cyanothece sp. (strain PCC 8801)</name>
    <dbReference type="NCBI Taxonomy" id="41431"/>
    <lineage>
        <taxon>Bacteria</taxon>
        <taxon>Bacillati</taxon>
        <taxon>Cyanobacteriota</taxon>
        <taxon>Cyanophyceae</taxon>
        <taxon>Oscillatoriophycideae</taxon>
        <taxon>Chroococcales</taxon>
        <taxon>Aphanothecaceae</taxon>
        <taxon>Rippkaea</taxon>
        <taxon>Rippkaea orientalis</taxon>
    </lineage>
</organism>
<feature type="domain" description="PAS" evidence="3">
    <location>
        <begin position="157"/>
        <end position="230"/>
    </location>
</feature>
<dbReference type="CDD" id="cd19920">
    <property type="entry name" value="REC_PA4781-like"/>
    <property type="match status" value="1"/>
</dbReference>
<dbReference type="eggNOG" id="COG3829">
    <property type="taxonomic scope" value="Bacteria"/>
</dbReference>
<feature type="domain" description="GGDEF" evidence="6">
    <location>
        <begin position="319"/>
        <end position="452"/>
    </location>
</feature>
<dbReference type="PANTHER" id="PTHR44757:SF4">
    <property type="entry name" value="DIGUANYLATE CYCLASE DGCE-RELATED"/>
    <property type="match status" value="1"/>
</dbReference>
<keyword evidence="8" id="KW-1185">Reference proteome</keyword>
<dbReference type="FunFam" id="3.30.70.270:FF:000001">
    <property type="entry name" value="Diguanylate cyclase domain protein"/>
    <property type="match status" value="1"/>
</dbReference>
<dbReference type="SUPFAM" id="SSF55785">
    <property type="entry name" value="PYP-like sensor domain (PAS domain)"/>
    <property type="match status" value="1"/>
</dbReference>
<dbReference type="InterPro" id="IPR043128">
    <property type="entry name" value="Rev_trsase/Diguanyl_cyclase"/>
</dbReference>
<dbReference type="PROSITE" id="PS50112">
    <property type="entry name" value="PAS"/>
    <property type="match status" value="1"/>
</dbReference>
<dbReference type="NCBIfam" id="TIGR00229">
    <property type="entry name" value="sensory_box"/>
    <property type="match status" value="1"/>
</dbReference>
<dbReference type="SMART" id="SM00448">
    <property type="entry name" value="REC"/>
    <property type="match status" value="1"/>
</dbReference>
<dbReference type="InterPro" id="IPR000160">
    <property type="entry name" value="GGDEF_dom"/>
</dbReference>
<dbReference type="InterPro" id="IPR011006">
    <property type="entry name" value="CheY-like_superfamily"/>
</dbReference>
<dbReference type="eggNOG" id="COG0745">
    <property type="taxonomic scope" value="Bacteria"/>
</dbReference>
<dbReference type="CDD" id="cd00130">
    <property type="entry name" value="PAS"/>
    <property type="match status" value="1"/>
</dbReference>
<dbReference type="SUPFAM" id="SSF141868">
    <property type="entry name" value="EAL domain-like"/>
    <property type="match status" value="1"/>
</dbReference>
<dbReference type="Pfam" id="PF00563">
    <property type="entry name" value="EAL"/>
    <property type="match status" value="1"/>
</dbReference>
<evidence type="ECO:0000256" key="1">
    <source>
        <dbReference type="PROSITE-ProRule" id="PRU00169"/>
    </source>
</evidence>
<dbReference type="InterPro" id="IPR035965">
    <property type="entry name" value="PAS-like_dom_sf"/>
</dbReference>
<dbReference type="InterPro" id="IPR013656">
    <property type="entry name" value="PAS_4"/>
</dbReference>
<dbReference type="EMBL" id="CP001287">
    <property type="protein sequence ID" value="ACK65412.1"/>
    <property type="molecule type" value="Genomic_DNA"/>
</dbReference>
<dbReference type="Proteomes" id="UP000008204">
    <property type="component" value="Chromosome"/>
</dbReference>
<dbReference type="InterPro" id="IPR000014">
    <property type="entry name" value="PAS"/>
</dbReference>
<dbReference type="Pfam" id="PF08448">
    <property type="entry name" value="PAS_4"/>
    <property type="match status" value="1"/>
</dbReference>
<dbReference type="Gene3D" id="3.30.450.20">
    <property type="entry name" value="PAS domain"/>
    <property type="match status" value="1"/>
</dbReference>
<evidence type="ECO:0000259" key="5">
    <source>
        <dbReference type="PROSITE" id="PS50883"/>
    </source>
</evidence>
<feature type="domain" description="PAC" evidence="4">
    <location>
        <begin position="235"/>
        <end position="287"/>
    </location>
</feature>
<dbReference type="Pfam" id="PF00990">
    <property type="entry name" value="GGDEF"/>
    <property type="match status" value="1"/>
</dbReference>
<dbReference type="PROSITE" id="PS50110">
    <property type="entry name" value="RESPONSE_REGULATORY"/>
    <property type="match status" value="1"/>
</dbReference>
<dbReference type="InterPro" id="IPR052155">
    <property type="entry name" value="Biofilm_reg_signaling"/>
</dbReference>
<dbReference type="AlphaFoldDB" id="B7K4E7"/>
<reference evidence="8" key="1">
    <citation type="journal article" date="2011" name="MBio">
        <title>Novel metabolic attributes of the genus Cyanothece, comprising a group of unicellular nitrogen-fixing Cyanobacteria.</title>
        <authorList>
            <person name="Bandyopadhyay A."/>
            <person name="Elvitigala T."/>
            <person name="Welsh E."/>
            <person name="Stockel J."/>
            <person name="Liberton M."/>
            <person name="Min H."/>
            <person name="Sherman L.A."/>
            <person name="Pakrasi H.B."/>
        </authorList>
    </citation>
    <scope>NUCLEOTIDE SEQUENCE [LARGE SCALE GENOMIC DNA]</scope>
    <source>
        <strain evidence="8">PCC 8801</strain>
    </source>
</reference>
<dbReference type="NCBIfam" id="TIGR00254">
    <property type="entry name" value="GGDEF"/>
    <property type="match status" value="1"/>
</dbReference>
<dbReference type="eggNOG" id="COG5001">
    <property type="taxonomic scope" value="Bacteria"/>
</dbReference>
<dbReference type="InterPro" id="IPR000700">
    <property type="entry name" value="PAS-assoc_C"/>
</dbReference>
<dbReference type="PROSITE" id="PS50887">
    <property type="entry name" value="GGDEF"/>
    <property type="match status" value="1"/>
</dbReference>
<dbReference type="CDD" id="cd01949">
    <property type="entry name" value="GGDEF"/>
    <property type="match status" value="1"/>
</dbReference>
<dbReference type="PROSITE" id="PS50883">
    <property type="entry name" value="EAL"/>
    <property type="match status" value="1"/>
</dbReference>
<keyword evidence="1" id="KW-0597">Phosphoprotein</keyword>
<protein>
    <submittedName>
        <fullName evidence="7">Response regulator receiver modulated diguanylate cyclase/phosphodiesterase with PAS/PAC sensor(S)</fullName>
    </submittedName>
</protein>
<dbReference type="KEGG" id="cyp:PCC8801_1350"/>
<dbReference type="SMART" id="SM00267">
    <property type="entry name" value="GGDEF"/>
    <property type="match status" value="1"/>
</dbReference>
<dbReference type="InterPro" id="IPR035919">
    <property type="entry name" value="EAL_sf"/>
</dbReference>
<dbReference type="SMART" id="SM00091">
    <property type="entry name" value="PAS"/>
    <property type="match status" value="1"/>
</dbReference>
<feature type="modified residue" description="4-aspartylphosphate" evidence="1">
    <location>
        <position position="57"/>
    </location>
</feature>
<dbReference type="STRING" id="41431.PCC8801_1350"/>
<dbReference type="Gene3D" id="3.30.70.270">
    <property type="match status" value="1"/>
</dbReference>
<dbReference type="InterPro" id="IPR001789">
    <property type="entry name" value="Sig_transdc_resp-reg_receiver"/>
</dbReference>